<dbReference type="SUPFAM" id="SSF50249">
    <property type="entry name" value="Nucleic acid-binding proteins"/>
    <property type="match status" value="1"/>
</dbReference>
<dbReference type="NCBIfam" id="TIGR00613">
    <property type="entry name" value="reco"/>
    <property type="match status" value="1"/>
</dbReference>
<dbReference type="InterPro" id="IPR012340">
    <property type="entry name" value="NA-bd_OB-fold"/>
</dbReference>
<dbReference type="InterPro" id="IPR022572">
    <property type="entry name" value="DNA_rep/recomb_RecO_N"/>
</dbReference>
<evidence type="ECO:0000256" key="1">
    <source>
        <dbReference type="ARBA" id="ARBA00022763"/>
    </source>
</evidence>
<accession>A0A0G0BGG2</accession>
<dbReference type="Gene3D" id="2.40.50.140">
    <property type="entry name" value="Nucleic acid-binding proteins"/>
    <property type="match status" value="1"/>
</dbReference>
<name>A0A0G0BGG2_9BACT</name>
<dbReference type="Proteomes" id="UP000034127">
    <property type="component" value="Unassembled WGS sequence"/>
</dbReference>
<sequence>MRQSLKTRGFVLKKKPLLNRDIILSLFSEAFGKINVFAHGARTITSRRLSHIDTGNFITAEIDKREGRYYLKETKLISGFSQIKSNKSKVNYLSVFLFILNKILPEGQREERAYIILKNFLIEISKKSENLNVINKYLNKLIIALGYSNEEMGDERITSFIEDVIGEKLPYI</sequence>
<dbReference type="Pfam" id="PF11967">
    <property type="entry name" value="RecO_N"/>
    <property type="match status" value="1"/>
</dbReference>
<keyword evidence="2" id="KW-0233">DNA recombination</keyword>
<organism evidence="5 6">
    <name type="scientific">Candidatus Roizmanbacteria bacterium GW2011_GWC2_35_12</name>
    <dbReference type="NCBI Taxonomy" id="1618485"/>
    <lineage>
        <taxon>Bacteria</taxon>
        <taxon>Candidatus Roizmaniibacteriota</taxon>
    </lineage>
</organism>
<dbReference type="GO" id="GO:0006302">
    <property type="term" value="P:double-strand break repair"/>
    <property type="evidence" value="ECO:0007669"/>
    <property type="project" value="TreeGrafter"/>
</dbReference>
<evidence type="ECO:0000256" key="2">
    <source>
        <dbReference type="ARBA" id="ARBA00023172"/>
    </source>
</evidence>
<dbReference type="AlphaFoldDB" id="A0A0G0BGG2"/>
<dbReference type="InterPro" id="IPR003717">
    <property type="entry name" value="RecO"/>
</dbReference>
<proteinExistence type="predicted"/>
<feature type="domain" description="DNA replication/recombination mediator RecO N-terminal" evidence="4">
    <location>
        <begin position="1"/>
        <end position="80"/>
    </location>
</feature>
<dbReference type="GO" id="GO:0006310">
    <property type="term" value="P:DNA recombination"/>
    <property type="evidence" value="ECO:0007669"/>
    <property type="project" value="UniProtKB-KW"/>
</dbReference>
<evidence type="ECO:0000256" key="3">
    <source>
        <dbReference type="ARBA" id="ARBA00023204"/>
    </source>
</evidence>
<gene>
    <name evidence="5" type="ORF">UR63_C0001G0009</name>
</gene>
<evidence type="ECO:0000313" key="5">
    <source>
        <dbReference type="EMBL" id="KKP68559.1"/>
    </source>
</evidence>
<evidence type="ECO:0000313" key="6">
    <source>
        <dbReference type="Proteomes" id="UP000034127"/>
    </source>
</evidence>
<dbReference type="PANTHER" id="PTHR33991">
    <property type="entry name" value="DNA REPAIR PROTEIN RECO"/>
    <property type="match status" value="1"/>
</dbReference>
<protein>
    <submittedName>
        <fullName evidence="5">Repair protein RecO protein</fullName>
    </submittedName>
</protein>
<keyword evidence="3" id="KW-0234">DNA repair</keyword>
<keyword evidence="1" id="KW-0227">DNA damage</keyword>
<comment type="caution">
    <text evidence="5">The sequence shown here is derived from an EMBL/GenBank/DDBJ whole genome shotgun (WGS) entry which is preliminary data.</text>
</comment>
<reference evidence="5 6" key="1">
    <citation type="journal article" date="2015" name="Nature">
        <title>rRNA introns, odd ribosomes, and small enigmatic genomes across a large radiation of phyla.</title>
        <authorList>
            <person name="Brown C.T."/>
            <person name="Hug L.A."/>
            <person name="Thomas B.C."/>
            <person name="Sharon I."/>
            <person name="Castelle C.J."/>
            <person name="Singh A."/>
            <person name="Wilkins M.J."/>
            <person name="Williams K.H."/>
            <person name="Banfield J.F."/>
        </authorList>
    </citation>
    <scope>NUCLEOTIDE SEQUENCE [LARGE SCALE GENOMIC DNA]</scope>
</reference>
<dbReference type="EMBL" id="LBPX01000001">
    <property type="protein sequence ID" value="KKP68559.1"/>
    <property type="molecule type" value="Genomic_DNA"/>
</dbReference>
<evidence type="ECO:0000259" key="4">
    <source>
        <dbReference type="Pfam" id="PF11967"/>
    </source>
</evidence>
<dbReference type="PANTHER" id="PTHR33991:SF1">
    <property type="entry name" value="DNA REPAIR PROTEIN RECO"/>
    <property type="match status" value="1"/>
</dbReference>
<dbReference type="GO" id="GO:0043590">
    <property type="term" value="C:bacterial nucleoid"/>
    <property type="evidence" value="ECO:0007669"/>
    <property type="project" value="TreeGrafter"/>
</dbReference>